<dbReference type="OrthoDB" id="3258664at2"/>
<dbReference type="Gene3D" id="3.40.50.150">
    <property type="entry name" value="Vaccinia Virus protein VP39"/>
    <property type="match status" value="1"/>
</dbReference>
<proteinExistence type="predicted"/>
<dbReference type="GO" id="GO:0032259">
    <property type="term" value="P:methylation"/>
    <property type="evidence" value="ECO:0007669"/>
    <property type="project" value="UniProtKB-KW"/>
</dbReference>
<evidence type="ECO:0000313" key="3">
    <source>
        <dbReference type="Proteomes" id="UP000184291"/>
    </source>
</evidence>
<accession>A0A1M4RWQ3</accession>
<evidence type="ECO:0000256" key="1">
    <source>
        <dbReference type="SAM" id="MobiDB-lite"/>
    </source>
</evidence>
<reference evidence="3" key="1">
    <citation type="submission" date="2016-09" db="EMBL/GenBank/DDBJ databases">
        <authorList>
            <person name="Strepis N."/>
        </authorList>
    </citation>
    <scope>NUCLEOTIDE SEQUENCE [LARGE SCALE GENOMIC DNA]</scope>
</reference>
<dbReference type="Proteomes" id="UP000184291">
    <property type="component" value="Unassembled WGS sequence"/>
</dbReference>
<keyword evidence="2" id="KW-0489">Methyltransferase</keyword>
<keyword evidence="2" id="KW-0808">Transferase</keyword>
<protein>
    <submittedName>
        <fullName evidence="2">S-adenosyl-l-methionine-dependent methyltransferase</fullName>
    </submittedName>
</protein>
<dbReference type="GO" id="GO:0008168">
    <property type="term" value="F:methyltransferase activity"/>
    <property type="evidence" value="ECO:0007669"/>
    <property type="project" value="UniProtKB-KW"/>
</dbReference>
<sequence>MTGMEGFAPRSAMDPDQDRVRRAREKARLSGRMGLLGAQCSLVPAQLMDPVTEPVVINQASVVVAIVSAQSPLAHARDAVADSDLRGATLVVPPDLSDAELATMVVNALCVPVRSSRLNVVVPVIAGTQAPCPADAPAPTASLLTRVWQVLSRHPARDSDNLAAGRGGQGYTLPEKTTIIHAETASGPERDRALVRVADDIVGPIDWERWAAVGRKARTDLEAFFADQLRLRRSDPWIRGLLSVLERDTGIVGERRVAEELTVHAVLTGNLLREPSGLTAAEYRTSGPRNVESMRSLLDLIEAPMPSESIRELLAPLEELRSLVQRRSWIDSDRHFRTALFDEFVANFLNPVFPEAMSRINAPLPDALADALTWAADEMALRYLRPFGLRNPQHAHVLDPMTGAGELLSRFYIPGAVSQQTAKTMWPRGDAHTISPGVMSRYLTNTRIEIAQEAQGWPTQPGWSPFADAELQLPLRVLADPLLLDLPALGPAPQRLYTTTYPLQPTWFEQDEFDKATICHYPPRVIVCNPPRGQAAAEVRESRYAALDARLAAAYDAAGAPTPANMDTRILTWACEHIPDYGVIALVIDAALIEEPEYTGLRHRLIAQMDSIRVIDPRGGAGATAPYQDTVLLIAAHAGEPNDECTVLYHRGLPDPQNWEQGWQPIAPESGAAWSLPRPTVQHPAS</sequence>
<keyword evidence="3" id="KW-1185">Reference proteome</keyword>
<dbReference type="EMBL" id="FQTT01000001">
    <property type="protein sequence ID" value="SHE24127.1"/>
    <property type="molecule type" value="Genomic_DNA"/>
</dbReference>
<dbReference type="STRING" id="1892869.ACGLYG10_0327"/>
<dbReference type="SUPFAM" id="SSF53335">
    <property type="entry name" value="S-adenosyl-L-methionine-dependent methyltransferases"/>
    <property type="match status" value="1"/>
</dbReference>
<name>A0A1M4RWQ3_9ACTO</name>
<evidence type="ECO:0000313" key="2">
    <source>
        <dbReference type="EMBL" id="SHE24127.1"/>
    </source>
</evidence>
<gene>
    <name evidence="2" type="ORF">ACGLYG10_0327</name>
</gene>
<dbReference type="AlphaFoldDB" id="A0A1M4RWQ3"/>
<dbReference type="RefSeq" id="WP_139240701.1">
    <property type="nucleotide sequence ID" value="NZ_FQTT01000001.1"/>
</dbReference>
<feature type="region of interest" description="Disordered" evidence="1">
    <location>
        <begin position="1"/>
        <end position="20"/>
    </location>
</feature>
<dbReference type="InterPro" id="IPR029063">
    <property type="entry name" value="SAM-dependent_MTases_sf"/>
</dbReference>
<organism evidence="2 3">
    <name type="scientific">Actinomyces glycerinitolerans</name>
    <dbReference type="NCBI Taxonomy" id="1892869"/>
    <lineage>
        <taxon>Bacteria</taxon>
        <taxon>Bacillati</taxon>
        <taxon>Actinomycetota</taxon>
        <taxon>Actinomycetes</taxon>
        <taxon>Actinomycetales</taxon>
        <taxon>Actinomycetaceae</taxon>
        <taxon>Actinomyces</taxon>
    </lineage>
</organism>